<dbReference type="InterPro" id="IPR036396">
    <property type="entry name" value="Cyt_P450_sf"/>
</dbReference>
<evidence type="ECO:0000256" key="5">
    <source>
        <dbReference type="SAM" id="Phobius"/>
    </source>
</evidence>
<accession>A0AA39GT21</accession>
<organism evidence="6 7">
    <name type="scientific">Sarocladium strictum</name>
    <name type="common">Black bundle disease fungus</name>
    <name type="synonym">Acremonium strictum</name>
    <dbReference type="NCBI Taxonomy" id="5046"/>
    <lineage>
        <taxon>Eukaryota</taxon>
        <taxon>Fungi</taxon>
        <taxon>Dikarya</taxon>
        <taxon>Ascomycota</taxon>
        <taxon>Pezizomycotina</taxon>
        <taxon>Sordariomycetes</taxon>
        <taxon>Hypocreomycetidae</taxon>
        <taxon>Hypocreales</taxon>
        <taxon>Sarocladiaceae</taxon>
        <taxon>Sarocladium</taxon>
    </lineage>
</organism>
<evidence type="ECO:0000313" key="7">
    <source>
        <dbReference type="Proteomes" id="UP001175261"/>
    </source>
</evidence>
<dbReference type="Proteomes" id="UP001175261">
    <property type="component" value="Unassembled WGS sequence"/>
</dbReference>
<dbReference type="InterPro" id="IPR001128">
    <property type="entry name" value="Cyt_P450"/>
</dbReference>
<sequence>MGIFSGQTTASTALALSLWSAWGQDDDVSRWYVVGAFCKFWTLAVLVWCAWGMFIWPLALSPLRGLPGPKARNHWLMGQGKLVWKEPAGWPMLEWINSIPHEGIIRFRGFFNQENILICSPAAVCEVTVTHNDQFEKPSLIRGIAGRILGNGILLAEGDDHKMQRRKLMPAFSFRRIKEIYPVIWEKAAEDTQTLTSQIAGRDHIELETHGWFGRCALDIIGTVGLGRDFGAVEDQNNPLAKTYEEVMKPNRLARLFALLRLVFPDWLVNLLPTRRNNVINDASHHIRGVCRDLVRDKKARLAKGEQPDPDILSTALQGGGFTEDQVVDQAMTFLAAGHETVASTMTWAMYALCRNPEAQSRLRQEVRERLPSVDSGKAVTSADIETMPYLGAVCNEILRLYPPVPLTVRQPLKDTTIQGLPVRKGTRIVLCPWATNRCHKYWGPAANEFHPERWLGSSDKAQRQEAGAEVVDDGDADIEGAGSARAAGGGGANLGGATSLYANLTFLHGPRSCIGQAFARAEFACLLATFIGRFEVELPDGCEGPRAELEGEEGLGVQKGAFTAKPGRDGLVVKVRALGGF</sequence>
<keyword evidence="5" id="KW-0472">Membrane</keyword>
<name>A0AA39GT21_SARSR</name>
<dbReference type="EMBL" id="JAPDFR010000001">
    <property type="protein sequence ID" value="KAK0392654.1"/>
    <property type="molecule type" value="Genomic_DNA"/>
</dbReference>
<proteinExistence type="predicted"/>
<keyword evidence="5" id="KW-0812">Transmembrane</keyword>
<keyword evidence="5" id="KW-1133">Transmembrane helix</keyword>
<dbReference type="GO" id="GO:0004497">
    <property type="term" value="F:monooxygenase activity"/>
    <property type="evidence" value="ECO:0007669"/>
    <property type="project" value="InterPro"/>
</dbReference>
<dbReference type="PRINTS" id="PR00463">
    <property type="entry name" value="EP450I"/>
</dbReference>
<evidence type="ECO:0000256" key="3">
    <source>
        <dbReference type="ARBA" id="ARBA00023004"/>
    </source>
</evidence>
<reference evidence="6" key="1">
    <citation type="submission" date="2022-10" db="EMBL/GenBank/DDBJ databases">
        <title>Determination and structural analysis of whole genome sequence of Sarocladium strictum F4-1.</title>
        <authorList>
            <person name="Hu L."/>
            <person name="Jiang Y."/>
        </authorList>
    </citation>
    <scope>NUCLEOTIDE SEQUENCE</scope>
    <source>
        <strain evidence="6">F4-1</strain>
    </source>
</reference>
<keyword evidence="3 4" id="KW-0408">Iron</keyword>
<keyword evidence="2 4" id="KW-0479">Metal-binding</keyword>
<dbReference type="SUPFAM" id="SSF48264">
    <property type="entry name" value="Cytochrome P450"/>
    <property type="match status" value="1"/>
</dbReference>
<comment type="cofactor">
    <cofactor evidence="4">
        <name>heme</name>
        <dbReference type="ChEBI" id="CHEBI:30413"/>
    </cofactor>
</comment>
<evidence type="ECO:0000313" key="6">
    <source>
        <dbReference type="EMBL" id="KAK0392654.1"/>
    </source>
</evidence>
<dbReference type="Pfam" id="PF00067">
    <property type="entry name" value="p450"/>
    <property type="match status" value="1"/>
</dbReference>
<evidence type="ECO:0008006" key="8">
    <source>
        <dbReference type="Google" id="ProtNLM"/>
    </source>
</evidence>
<dbReference type="InterPro" id="IPR050121">
    <property type="entry name" value="Cytochrome_P450_monoxygenase"/>
</dbReference>
<protein>
    <recommendedName>
        <fullName evidence="8">Cytochrome P450</fullName>
    </recommendedName>
</protein>
<dbReference type="PANTHER" id="PTHR24305">
    <property type="entry name" value="CYTOCHROME P450"/>
    <property type="match status" value="1"/>
</dbReference>
<dbReference type="PANTHER" id="PTHR24305:SF227">
    <property type="entry name" value="P450, PUTATIVE (EUROFUNG)-RELATED"/>
    <property type="match status" value="1"/>
</dbReference>
<dbReference type="PRINTS" id="PR00385">
    <property type="entry name" value="P450"/>
</dbReference>
<keyword evidence="1 4" id="KW-0349">Heme</keyword>
<dbReference type="GO" id="GO:0005506">
    <property type="term" value="F:iron ion binding"/>
    <property type="evidence" value="ECO:0007669"/>
    <property type="project" value="InterPro"/>
</dbReference>
<keyword evidence="7" id="KW-1185">Reference proteome</keyword>
<feature type="transmembrane region" description="Helical" evidence="5">
    <location>
        <begin position="39"/>
        <end position="60"/>
    </location>
</feature>
<comment type="caution">
    <text evidence="6">The sequence shown here is derived from an EMBL/GenBank/DDBJ whole genome shotgun (WGS) entry which is preliminary data.</text>
</comment>
<evidence type="ECO:0000256" key="4">
    <source>
        <dbReference type="PIRSR" id="PIRSR602401-1"/>
    </source>
</evidence>
<dbReference type="GO" id="GO:0020037">
    <property type="term" value="F:heme binding"/>
    <property type="evidence" value="ECO:0007669"/>
    <property type="project" value="InterPro"/>
</dbReference>
<dbReference type="AlphaFoldDB" id="A0AA39GT21"/>
<dbReference type="InterPro" id="IPR002401">
    <property type="entry name" value="Cyt_P450_E_grp-I"/>
</dbReference>
<evidence type="ECO:0000256" key="2">
    <source>
        <dbReference type="ARBA" id="ARBA00022723"/>
    </source>
</evidence>
<evidence type="ECO:0000256" key="1">
    <source>
        <dbReference type="ARBA" id="ARBA00022617"/>
    </source>
</evidence>
<dbReference type="CDD" id="cd11069">
    <property type="entry name" value="CYP_FUM15-like"/>
    <property type="match status" value="1"/>
</dbReference>
<gene>
    <name evidence="6" type="ORF">NLU13_2149</name>
</gene>
<dbReference type="GO" id="GO:0016705">
    <property type="term" value="F:oxidoreductase activity, acting on paired donors, with incorporation or reduction of molecular oxygen"/>
    <property type="evidence" value="ECO:0007669"/>
    <property type="project" value="InterPro"/>
</dbReference>
<feature type="binding site" description="axial binding residue" evidence="4">
    <location>
        <position position="514"/>
    </location>
    <ligand>
        <name>heme</name>
        <dbReference type="ChEBI" id="CHEBI:30413"/>
    </ligand>
    <ligandPart>
        <name>Fe</name>
        <dbReference type="ChEBI" id="CHEBI:18248"/>
    </ligandPart>
</feature>
<dbReference type="Gene3D" id="1.10.630.10">
    <property type="entry name" value="Cytochrome P450"/>
    <property type="match status" value="1"/>
</dbReference>